<feature type="domain" description="Xaa-Pro dipeptidyl-peptidase C-terminal" evidence="1">
    <location>
        <begin position="36"/>
        <end position="173"/>
    </location>
</feature>
<name>A0ABR4G043_9EURO</name>
<dbReference type="SUPFAM" id="SSF49785">
    <property type="entry name" value="Galactose-binding domain-like"/>
    <property type="match status" value="1"/>
</dbReference>
<proteinExistence type="predicted"/>
<reference evidence="2 3" key="1">
    <citation type="submission" date="2024-07" db="EMBL/GenBank/DDBJ databases">
        <title>Section-level genome sequencing and comparative genomics of Aspergillus sections Usti and Cavernicolus.</title>
        <authorList>
            <consortium name="Lawrence Berkeley National Laboratory"/>
            <person name="Nybo J.L."/>
            <person name="Vesth T.C."/>
            <person name="Theobald S."/>
            <person name="Frisvad J.C."/>
            <person name="Larsen T.O."/>
            <person name="Kjaerboelling I."/>
            <person name="Rothschild-Mancinelli K."/>
            <person name="Lyhne E.K."/>
            <person name="Kogle M.E."/>
            <person name="Barry K."/>
            <person name="Clum A."/>
            <person name="Na H."/>
            <person name="Ledsgaard L."/>
            <person name="Lin J."/>
            <person name="Lipzen A."/>
            <person name="Kuo A."/>
            <person name="Riley R."/>
            <person name="Mondo S."/>
            <person name="Labutti K."/>
            <person name="Haridas S."/>
            <person name="Pangalinan J."/>
            <person name="Salamov A.A."/>
            <person name="Simmons B.A."/>
            <person name="Magnuson J.K."/>
            <person name="Chen J."/>
            <person name="Drula E."/>
            <person name="Henrissat B."/>
            <person name="Wiebenga A."/>
            <person name="Lubbers R.J."/>
            <person name="Gomes A.C."/>
            <person name="Makela M.R."/>
            <person name="Stajich J."/>
            <person name="Grigoriev I.V."/>
            <person name="Mortensen U.H."/>
            <person name="De Vries R.P."/>
            <person name="Baker S.E."/>
            <person name="Andersen M.R."/>
        </authorList>
    </citation>
    <scope>NUCLEOTIDE SEQUENCE [LARGE SCALE GENOMIC DNA]</scope>
    <source>
        <strain evidence="2 3">CBS 209.92</strain>
    </source>
</reference>
<dbReference type="InterPro" id="IPR013736">
    <property type="entry name" value="Xaa-Pro_dipept_C"/>
</dbReference>
<evidence type="ECO:0000259" key="1">
    <source>
        <dbReference type="Pfam" id="PF08530"/>
    </source>
</evidence>
<gene>
    <name evidence="2" type="ORF">BJX66DRAFT_248139</name>
</gene>
<protein>
    <recommendedName>
        <fullName evidence="1">Xaa-Pro dipeptidyl-peptidase C-terminal domain-containing protein</fullName>
    </recommendedName>
</protein>
<comment type="caution">
    <text evidence="2">The sequence shown here is derived from an EMBL/GenBank/DDBJ whole genome shotgun (WGS) entry which is preliminary data.</text>
</comment>
<dbReference type="InterPro" id="IPR008979">
    <property type="entry name" value="Galactose-bd-like_sf"/>
</dbReference>
<dbReference type="Gene3D" id="2.60.120.260">
    <property type="entry name" value="Galactose-binding domain-like"/>
    <property type="match status" value="1"/>
</dbReference>
<evidence type="ECO:0000313" key="2">
    <source>
        <dbReference type="EMBL" id="KAL2788888.1"/>
    </source>
</evidence>
<dbReference type="Proteomes" id="UP001610563">
    <property type="component" value="Unassembled WGS sequence"/>
</dbReference>
<dbReference type="EMBL" id="JBFTWV010000072">
    <property type="protein sequence ID" value="KAL2788888.1"/>
    <property type="molecule type" value="Genomic_DNA"/>
</dbReference>
<keyword evidence="3" id="KW-1185">Reference proteome</keyword>
<organism evidence="2 3">
    <name type="scientific">Aspergillus keveii</name>
    <dbReference type="NCBI Taxonomy" id="714993"/>
    <lineage>
        <taxon>Eukaryota</taxon>
        <taxon>Fungi</taxon>
        <taxon>Dikarya</taxon>
        <taxon>Ascomycota</taxon>
        <taxon>Pezizomycotina</taxon>
        <taxon>Eurotiomycetes</taxon>
        <taxon>Eurotiomycetidae</taxon>
        <taxon>Eurotiales</taxon>
        <taxon>Aspergillaceae</taxon>
        <taxon>Aspergillus</taxon>
        <taxon>Aspergillus subgen. Nidulantes</taxon>
    </lineage>
</organism>
<dbReference type="Pfam" id="PF08530">
    <property type="entry name" value="PepX_C"/>
    <property type="match status" value="1"/>
</dbReference>
<accession>A0ABR4G043</accession>
<sequence>MYFLDASSGALRVQVRQEEASFSYQGHHLTDCVDFRVYFDKPTGLAGYCKATLWVSCPDHNVMDITMQIRKINAAGKALAHLNYPCPVSESDVPDVNTQPNVEQSLIAPGTRVRLEIPIWPIGMVFEEGEGILLRVAGHDLCLPESEACWLKEPEYANVGRHIMHIRGAFDSSLTIPFILAGE</sequence>
<evidence type="ECO:0000313" key="3">
    <source>
        <dbReference type="Proteomes" id="UP001610563"/>
    </source>
</evidence>